<sequence length="148" mass="16737">MTAYNPLTDSMGFLLGQTFRRVSYLTNLRFRSHDITAEQWILLLCLKERGSITQTELAEASGKDKTTVTRLLDNLERKGMVTKCADEADRRARLIDVTPKGRRTAEELVDVEKQVLDIAMSGLAPDEVAQLRALLVRIQRNVKAETDM</sequence>
<dbReference type="Proteomes" id="UP001164803">
    <property type="component" value="Chromosome"/>
</dbReference>
<keyword evidence="2" id="KW-0238">DNA-binding</keyword>
<dbReference type="PANTHER" id="PTHR33164:SF64">
    <property type="entry name" value="TRANSCRIPTIONAL REGULATOR SLYA"/>
    <property type="match status" value="1"/>
</dbReference>
<dbReference type="EMBL" id="CP104064">
    <property type="protein sequence ID" value="WAH37238.1"/>
    <property type="molecule type" value="Genomic_DNA"/>
</dbReference>
<gene>
    <name evidence="5" type="ORF">NZD86_01425</name>
</gene>
<evidence type="ECO:0000313" key="6">
    <source>
        <dbReference type="Proteomes" id="UP001164803"/>
    </source>
</evidence>
<name>A0ABY6Z2X4_9BACL</name>
<dbReference type="SUPFAM" id="SSF46785">
    <property type="entry name" value="Winged helix' DNA-binding domain"/>
    <property type="match status" value="1"/>
</dbReference>
<dbReference type="InterPro" id="IPR000835">
    <property type="entry name" value="HTH_MarR-typ"/>
</dbReference>
<evidence type="ECO:0000313" key="5">
    <source>
        <dbReference type="EMBL" id="WAH37238.1"/>
    </source>
</evidence>
<dbReference type="PROSITE" id="PS50995">
    <property type="entry name" value="HTH_MARR_2"/>
    <property type="match status" value="1"/>
</dbReference>
<organism evidence="5 6">
    <name type="scientific">Alicyclobacillus dauci</name>
    <dbReference type="NCBI Taxonomy" id="1475485"/>
    <lineage>
        <taxon>Bacteria</taxon>
        <taxon>Bacillati</taxon>
        <taxon>Bacillota</taxon>
        <taxon>Bacilli</taxon>
        <taxon>Bacillales</taxon>
        <taxon>Alicyclobacillaceae</taxon>
        <taxon>Alicyclobacillus</taxon>
    </lineage>
</organism>
<dbReference type="Gene3D" id="1.10.10.10">
    <property type="entry name" value="Winged helix-like DNA-binding domain superfamily/Winged helix DNA-binding domain"/>
    <property type="match status" value="1"/>
</dbReference>
<accession>A0ABY6Z2X4</accession>
<keyword evidence="3" id="KW-0804">Transcription</keyword>
<feature type="domain" description="HTH marR-type" evidence="4">
    <location>
        <begin position="8"/>
        <end position="140"/>
    </location>
</feature>
<dbReference type="SMART" id="SM00347">
    <property type="entry name" value="HTH_MARR"/>
    <property type="match status" value="1"/>
</dbReference>
<keyword evidence="6" id="KW-1185">Reference proteome</keyword>
<evidence type="ECO:0000259" key="4">
    <source>
        <dbReference type="PROSITE" id="PS50995"/>
    </source>
</evidence>
<evidence type="ECO:0000256" key="2">
    <source>
        <dbReference type="ARBA" id="ARBA00023125"/>
    </source>
</evidence>
<proteinExistence type="predicted"/>
<reference evidence="5" key="1">
    <citation type="submission" date="2022-08" db="EMBL/GenBank/DDBJ databases">
        <title>Alicyclobacillus dauci DSM2870, complete genome.</title>
        <authorList>
            <person name="Wang Q."/>
            <person name="Cai R."/>
            <person name="Wang Z."/>
        </authorList>
    </citation>
    <scope>NUCLEOTIDE SEQUENCE</scope>
    <source>
        <strain evidence="5">DSM 28700</strain>
    </source>
</reference>
<dbReference type="InterPro" id="IPR036390">
    <property type="entry name" value="WH_DNA-bd_sf"/>
</dbReference>
<dbReference type="PRINTS" id="PR00598">
    <property type="entry name" value="HTHMARR"/>
</dbReference>
<dbReference type="InterPro" id="IPR036388">
    <property type="entry name" value="WH-like_DNA-bd_sf"/>
</dbReference>
<dbReference type="RefSeq" id="WP_268044699.1">
    <property type="nucleotide sequence ID" value="NZ_CP104064.1"/>
</dbReference>
<evidence type="ECO:0000256" key="1">
    <source>
        <dbReference type="ARBA" id="ARBA00023015"/>
    </source>
</evidence>
<dbReference type="InterPro" id="IPR039422">
    <property type="entry name" value="MarR/SlyA-like"/>
</dbReference>
<dbReference type="PANTHER" id="PTHR33164">
    <property type="entry name" value="TRANSCRIPTIONAL REGULATOR, MARR FAMILY"/>
    <property type="match status" value="1"/>
</dbReference>
<protein>
    <submittedName>
        <fullName evidence="5">MarR family transcriptional regulator</fullName>
    </submittedName>
</protein>
<dbReference type="Pfam" id="PF01047">
    <property type="entry name" value="MarR"/>
    <property type="match status" value="1"/>
</dbReference>
<keyword evidence="1" id="KW-0805">Transcription regulation</keyword>
<evidence type="ECO:0000256" key="3">
    <source>
        <dbReference type="ARBA" id="ARBA00023163"/>
    </source>
</evidence>